<accession>A0AAV4TMF3</accession>
<evidence type="ECO:0000313" key="2">
    <source>
        <dbReference type="Proteomes" id="UP001054837"/>
    </source>
</evidence>
<keyword evidence="2" id="KW-1185">Reference proteome</keyword>
<gene>
    <name evidence="1" type="ORF">CDAR_77361</name>
</gene>
<comment type="caution">
    <text evidence="1">The sequence shown here is derived from an EMBL/GenBank/DDBJ whole genome shotgun (WGS) entry which is preliminary data.</text>
</comment>
<dbReference type="EMBL" id="BPLQ01010011">
    <property type="protein sequence ID" value="GIY47788.1"/>
    <property type="molecule type" value="Genomic_DNA"/>
</dbReference>
<proteinExistence type="predicted"/>
<name>A0AAV4TMF3_9ARAC</name>
<reference evidence="1 2" key="1">
    <citation type="submission" date="2021-06" db="EMBL/GenBank/DDBJ databases">
        <title>Caerostris darwini draft genome.</title>
        <authorList>
            <person name="Kono N."/>
            <person name="Arakawa K."/>
        </authorList>
    </citation>
    <scope>NUCLEOTIDE SEQUENCE [LARGE SCALE GENOMIC DNA]</scope>
</reference>
<dbReference type="AlphaFoldDB" id="A0AAV4TMF3"/>
<evidence type="ECO:0008006" key="3">
    <source>
        <dbReference type="Google" id="ProtNLM"/>
    </source>
</evidence>
<evidence type="ECO:0000313" key="1">
    <source>
        <dbReference type="EMBL" id="GIY47788.1"/>
    </source>
</evidence>
<organism evidence="1 2">
    <name type="scientific">Caerostris darwini</name>
    <dbReference type="NCBI Taxonomy" id="1538125"/>
    <lineage>
        <taxon>Eukaryota</taxon>
        <taxon>Metazoa</taxon>
        <taxon>Ecdysozoa</taxon>
        <taxon>Arthropoda</taxon>
        <taxon>Chelicerata</taxon>
        <taxon>Arachnida</taxon>
        <taxon>Araneae</taxon>
        <taxon>Araneomorphae</taxon>
        <taxon>Entelegynae</taxon>
        <taxon>Araneoidea</taxon>
        <taxon>Araneidae</taxon>
        <taxon>Caerostris</taxon>
    </lineage>
</organism>
<sequence length="67" mass="8045">MAVILNKRKRVQGALERSLWKQTIEFENRKIRFSLTNLLILEVENNDLRKKCLSIRTNTIHVDMYEN</sequence>
<protein>
    <recommendedName>
        <fullName evidence="3">Ribosomal protein L20</fullName>
    </recommendedName>
</protein>
<dbReference type="Proteomes" id="UP001054837">
    <property type="component" value="Unassembled WGS sequence"/>
</dbReference>